<feature type="transmembrane region" description="Helical" evidence="1">
    <location>
        <begin position="383"/>
        <end position="407"/>
    </location>
</feature>
<keyword evidence="1" id="KW-0812">Transmembrane</keyword>
<feature type="transmembrane region" description="Helical" evidence="1">
    <location>
        <begin position="202"/>
        <end position="226"/>
    </location>
</feature>
<feature type="transmembrane region" description="Helical" evidence="1">
    <location>
        <begin position="146"/>
        <end position="167"/>
    </location>
</feature>
<feature type="transmembrane region" description="Helical" evidence="1">
    <location>
        <begin position="7"/>
        <end position="31"/>
    </location>
</feature>
<dbReference type="AlphaFoldDB" id="I0I057"/>
<evidence type="ECO:0000313" key="2">
    <source>
        <dbReference type="EMBL" id="BAL98644.1"/>
    </source>
</evidence>
<feature type="transmembrane region" description="Helical" evidence="1">
    <location>
        <begin position="111"/>
        <end position="134"/>
    </location>
</feature>
<organism evidence="2 3">
    <name type="scientific">Caldilinea aerophila (strain DSM 14535 / JCM 11387 / NBRC 104270 / STL-6-O1)</name>
    <dbReference type="NCBI Taxonomy" id="926550"/>
    <lineage>
        <taxon>Bacteria</taxon>
        <taxon>Bacillati</taxon>
        <taxon>Chloroflexota</taxon>
        <taxon>Caldilineae</taxon>
        <taxon>Caldilineales</taxon>
        <taxon>Caldilineaceae</taxon>
        <taxon>Caldilinea</taxon>
    </lineage>
</organism>
<feature type="transmembrane region" description="Helical" evidence="1">
    <location>
        <begin position="78"/>
        <end position="99"/>
    </location>
</feature>
<sequence>MGRRRFLLNYGALFTGTAAARLLAGISLILIARQVGAAQFGQFTASLALVKMTSVIFTLGLEGWLLANGFREGNRQLLARRSTAVLMITAGGGLLWLIAYAGATPWLNSEIFPYSVVLLCALSVWFEELLNVVATTFKTAISNHMTFLIVTGSQFLLIVLIVIQVLLGQEQLLAFLQLRVIGMAISAGMAIWLMSRQISLQVVLADIVATLKAAPPFALSLMLNLIYERADVVIIGTWLGKEQAGFYTPATTILIALFLIPGTLYGILSPMFSQLAAQSLQRLKRFFYKTLFGSTILGIGLTASIYLMAPHLIFWLYGAEYQRAGELLAILSGVLFFRSLTFPLAAFLVTVHWQTKRLLPQILSAFTNVALNLLIIHTRGIRGVAWVYVLSEAVLMLGYAFLVSLWLHSEHKRGGSRL</sequence>
<name>I0I057_CALAS</name>
<feature type="transmembrane region" description="Helical" evidence="1">
    <location>
        <begin position="173"/>
        <end position="195"/>
    </location>
</feature>
<dbReference type="STRING" id="926550.CLDAP_06050"/>
<feature type="transmembrane region" description="Helical" evidence="1">
    <location>
        <begin position="43"/>
        <end position="66"/>
    </location>
</feature>
<keyword evidence="1" id="KW-1133">Transmembrane helix</keyword>
<proteinExistence type="predicted"/>
<evidence type="ECO:0000256" key="1">
    <source>
        <dbReference type="SAM" id="Phobius"/>
    </source>
</evidence>
<dbReference type="InterPro" id="IPR052556">
    <property type="entry name" value="PolySynth_Transporter"/>
</dbReference>
<dbReference type="KEGG" id="cap:CLDAP_06050"/>
<keyword evidence="3" id="KW-1185">Reference proteome</keyword>
<dbReference type="eggNOG" id="COG2244">
    <property type="taxonomic scope" value="Bacteria"/>
</dbReference>
<dbReference type="Proteomes" id="UP000007880">
    <property type="component" value="Chromosome"/>
</dbReference>
<accession>I0I057</accession>
<feature type="transmembrane region" description="Helical" evidence="1">
    <location>
        <begin position="358"/>
        <end position="377"/>
    </location>
</feature>
<reference evidence="2 3" key="1">
    <citation type="submission" date="2012-02" db="EMBL/GenBank/DDBJ databases">
        <title>Complete genome sequence of Caldilinea aerophila DSM 14535 (= NBRC 102666).</title>
        <authorList>
            <person name="Oguchi A."/>
            <person name="Hosoyama A."/>
            <person name="Sekine M."/>
            <person name="Fukai R."/>
            <person name="Kato Y."/>
            <person name="Nakamura S."/>
            <person name="Hanada S."/>
            <person name="Yamazaki S."/>
            <person name="Fujita N."/>
        </authorList>
    </citation>
    <scope>NUCLEOTIDE SEQUENCE [LARGE SCALE GENOMIC DNA]</scope>
    <source>
        <strain evidence="3">DSM 14535 / JCM 11387 / NBRC 104270 / STL-6-O1</strain>
    </source>
</reference>
<dbReference type="HOGENOM" id="CLU_656694_0_0_0"/>
<feature type="transmembrane region" description="Helical" evidence="1">
    <location>
        <begin position="327"/>
        <end position="351"/>
    </location>
</feature>
<dbReference type="PANTHER" id="PTHR43424">
    <property type="entry name" value="LOCUS PUTATIVE PROTEIN 1-RELATED"/>
    <property type="match status" value="1"/>
</dbReference>
<keyword evidence="1" id="KW-0472">Membrane</keyword>
<feature type="transmembrane region" description="Helical" evidence="1">
    <location>
        <begin position="246"/>
        <end position="265"/>
    </location>
</feature>
<protein>
    <submittedName>
        <fullName evidence="2">Putative polysaccharide biosynthesis protein</fullName>
    </submittedName>
</protein>
<feature type="transmembrane region" description="Helical" evidence="1">
    <location>
        <begin position="286"/>
        <end position="307"/>
    </location>
</feature>
<dbReference type="PANTHER" id="PTHR43424:SF1">
    <property type="entry name" value="LOCUS PUTATIVE PROTEIN 1-RELATED"/>
    <property type="match status" value="1"/>
</dbReference>
<evidence type="ECO:0000313" key="3">
    <source>
        <dbReference type="Proteomes" id="UP000007880"/>
    </source>
</evidence>
<dbReference type="EMBL" id="AP012337">
    <property type="protein sequence ID" value="BAL98644.1"/>
    <property type="molecule type" value="Genomic_DNA"/>
</dbReference>
<gene>
    <name evidence="2" type="ordered locus">CLDAP_06050</name>
</gene>
<dbReference type="Pfam" id="PF13440">
    <property type="entry name" value="Polysacc_synt_3"/>
    <property type="match status" value="1"/>
</dbReference>